<dbReference type="OrthoDB" id="57939at2759"/>
<sequence length="77" mass="8343">MTTMTHVGAFQSRSSPRWTTSLSPPIPMPLGSTRYRCCGVTPTRRSAGRSFPPSATRLRGTPLGRIREAIASTPGLR</sequence>
<gene>
    <name evidence="2" type="ORF">PSNMU_V1.4_AUG-EV-PASAV3_0100390</name>
</gene>
<feature type="compositionally biased region" description="Polar residues" evidence="1">
    <location>
        <begin position="1"/>
        <end position="23"/>
    </location>
</feature>
<accession>A0A448ZLX0</accession>
<feature type="region of interest" description="Disordered" evidence="1">
    <location>
        <begin position="1"/>
        <end position="33"/>
    </location>
</feature>
<reference evidence="2 3" key="1">
    <citation type="submission" date="2019-01" db="EMBL/GenBank/DDBJ databases">
        <authorList>
            <person name="Ferrante I. M."/>
        </authorList>
    </citation>
    <scope>NUCLEOTIDE SEQUENCE [LARGE SCALE GENOMIC DNA]</scope>
    <source>
        <strain evidence="2 3">B856</strain>
    </source>
</reference>
<evidence type="ECO:0000256" key="1">
    <source>
        <dbReference type="SAM" id="MobiDB-lite"/>
    </source>
</evidence>
<dbReference type="AlphaFoldDB" id="A0A448ZLX0"/>
<dbReference type="EMBL" id="CAACVS010000510">
    <property type="protein sequence ID" value="VEU43040.1"/>
    <property type="molecule type" value="Genomic_DNA"/>
</dbReference>
<dbReference type="Proteomes" id="UP000291116">
    <property type="component" value="Unassembled WGS sequence"/>
</dbReference>
<evidence type="ECO:0000313" key="3">
    <source>
        <dbReference type="Proteomes" id="UP000291116"/>
    </source>
</evidence>
<name>A0A448ZLX0_9STRA</name>
<keyword evidence="3" id="KW-1185">Reference proteome</keyword>
<proteinExistence type="predicted"/>
<organism evidence="2 3">
    <name type="scientific">Pseudo-nitzschia multistriata</name>
    <dbReference type="NCBI Taxonomy" id="183589"/>
    <lineage>
        <taxon>Eukaryota</taxon>
        <taxon>Sar</taxon>
        <taxon>Stramenopiles</taxon>
        <taxon>Ochrophyta</taxon>
        <taxon>Bacillariophyta</taxon>
        <taxon>Bacillariophyceae</taxon>
        <taxon>Bacillariophycidae</taxon>
        <taxon>Bacillariales</taxon>
        <taxon>Bacillariaceae</taxon>
        <taxon>Pseudo-nitzschia</taxon>
    </lineage>
</organism>
<protein>
    <submittedName>
        <fullName evidence="2">Uncharacterized protein</fullName>
    </submittedName>
</protein>
<evidence type="ECO:0000313" key="2">
    <source>
        <dbReference type="EMBL" id="VEU43040.1"/>
    </source>
</evidence>